<dbReference type="InterPro" id="IPR013830">
    <property type="entry name" value="SGNH_hydro"/>
</dbReference>
<dbReference type="SUPFAM" id="SSF52266">
    <property type="entry name" value="SGNH hydrolase"/>
    <property type="match status" value="1"/>
</dbReference>
<evidence type="ECO:0000259" key="3">
    <source>
        <dbReference type="Pfam" id="PF13472"/>
    </source>
</evidence>
<dbReference type="KEGG" id="eel:EUBELI_01866"/>
<gene>
    <name evidence="4" type="ordered locus">EUBELI_01866</name>
</gene>
<keyword evidence="2" id="KW-0472">Membrane</keyword>
<reference evidence="4 5" key="1">
    <citation type="journal article" date="2009" name="Proc. Natl. Acad. Sci. U.S.A.">
        <title>Characterizing a model human gut microbiota composed of members of its two dominant bacterial phyla.</title>
        <authorList>
            <person name="Mahowald M.A."/>
            <person name="Rey F.E."/>
            <person name="Seedorf H."/>
            <person name="Turnbaugh P.J."/>
            <person name="Fulton R.S."/>
            <person name="Wollam A."/>
            <person name="Shah N."/>
            <person name="Wang C."/>
            <person name="Magrini V."/>
            <person name="Wilson R.K."/>
            <person name="Cantarel B.L."/>
            <person name="Coutinho P.M."/>
            <person name="Henrissat B."/>
            <person name="Crock L.W."/>
            <person name="Russell A."/>
            <person name="Verberkmoes N.C."/>
            <person name="Hettich R.L."/>
            <person name="Gordon J.I."/>
        </authorList>
    </citation>
    <scope>NUCLEOTIDE SEQUENCE [LARGE SCALE GENOMIC DNA]</scope>
    <source>
        <strain evidence="5">ATCC 27750 / DSM 3376 / VPI C15-48 / C15-B4</strain>
    </source>
</reference>
<evidence type="ECO:0000313" key="5">
    <source>
        <dbReference type="Proteomes" id="UP000001476"/>
    </source>
</evidence>
<dbReference type="EMBL" id="CP001104">
    <property type="protein sequence ID" value="ACR72855.1"/>
    <property type="molecule type" value="Genomic_DNA"/>
</dbReference>
<dbReference type="eggNOG" id="COG2755">
    <property type="taxonomic scope" value="Bacteria"/>
</dbReference>
<dbReference type="Proteomes" id="UP000001476">
    <property type="component" value="Chromosome"/>
</dbReference>
<protein>
    <recommendedName>
        <fullName evidence="3">SGNH hydrolase-type esterase domain-containing protein</fullName>
    </recommendedName>
</protein>
<feature type="region of interest" description="Disordered" evidence="1">
    <location>
        <begin position="53"/>
        <end position="112"/>
    </location>
</feature>
<sequence>MESYNSNNDKPKISLNRKKRMWNRYRNYIAGLAVVVVAVIIFAIVLKSCGHKNNKKNNDETTAPVTTQEQITSQQETSSAQQQQESTPATTKAATGRSLTVSGTPEVQENSSSDHYKNAMFIGDFVISGISGFGFASESQVIASNSMTSDKLSEYMDQFVAGSPDSVYIMVGINDLNYGSRSVDDIYNYEKTFIEELKSKLPDTEVYVLSVLPISKRFESSSKVKQTNIDALNSKFSDNAASLGITYVDVAGVFKDGTGYLGSSYTDSGYNLKSGYYAFLLNAIAGVVK</sequence>
<organism evidence="4 5">
    <name type="scientific">Lachnospira eligens (strain ATCC 27750 / DSM 3376 / VPI C15-48 / C15-B4)</name>
    <name type="common">Eubacterium eligens</name>
    <dbReference type="NCBI Taxonomy" id="515620"/>
    <lineage>
        <taxon>Bacteria</taxon>
        <taxon>Bacillati</taxon>
        <taxon>Bacillota</taxon>
        <taxon>Clostridia</taxon>
        <taxon>Lachnospirales</taxon>
        <taxon>Lachnospiraceae</taxon>
        <taxon>Lachnospira</taxon>
    </lineage>
</organism>
<dbReference type="InterPro" id="IPR036514">
    <property type="entry name" value="SGNH_hydro_sf"/>
</dbReference>
<dbReference type="STRING" id="515620.EUBELI_01866"/>
<evidence type="ECO:0000256" key="2">
    <source>
        <dbReference type="SAM" id="Phobius"/>
    </source>
</evidence>
<name>C4Z430_LACE2</name>
<keyword evidence="5" id="KW-1185">Reference proteome</keyword>
<feature type="compositionally biased region" description="Polar residues" evidence="1">
    <location>
        <begin position="97"/>
        <end position="111"/>
    </location>
</feature>
<feature type="transmembrane region" description="Helical" evidence="2">
    <location>
        <begin position="27"/>
        <end position="46"/>
    </location>
</feature>
<dbReference type="RefSeq" id="WP_012740087.1">
    <property type="nucleotide sequence ID" value="NC_012778.1"/>
</dbReference>
<keyword evidence="2" id="KW-0812">Transmembrane</keyword>
<evidence type="ECO:0000313" key="4">
    <source>
        <dbReference type="EMBL" id="ACR72855.1"/>
    </source>
</evidence>
<dbReference type="Pfam" id="PF13472">
    <property type="entry name" value="Lipase_GDSL_2"/>
    <property type="match status" value="1"/>
</dbReference>
<dbReference type="HOGENOM" id="CLU_051989_7_0_9"/>
<dbReference type="Gene3D" id="3.40.50.1110">
    <property type="entry name" value="SGNH hydrolase"/>
    <property type="match status" value="1"/>
</dbReference>
<dbReference type="GeneID" id="41356515"/>
<evidence type="ECO:0000256" key="1">
    <source>
        <dbReference type="SAM" id="MobiDB-lite"/>
    </source>
</evidence>
<feature type="domain" description="SGNH hydrolase-type esterase" evidence="3">
    <location>
        <begin position="146"/>
        <end position="267"/>
    </location>
</feature>
<accession>C4Z430</accession>
<keyword evidence="2" id="KW-1133">Transmembrane helix</keyword>
<feature type="compositionally biased region" description="Low complexity" evidence="1">
    <location>
        <begin position="66"/>
        <end position="91"/>
    </location>
</feature>
<proteinExistence type="predicted"/>
<dbReference type="AlphaFoldDB" id="C4Z430"/>